<evidence type="ECO:0000313" key="3">
    <source>
        <dbReference type="Proteomes" id="UP000238479"/>
    </source>
</evidence>
<evidence type="ECO:0000259" key="1">
    <source>
        <dbReference type="Pfam" id="PF17921"/>
    </source>
</evidence>
<dbReference type="Gene3D" id="3.30.420.10">
    <property type="entry name" value="Ribonuclease H-like superfamily/Ribonuclease H"/>
    <property type="match status" value="1"/>
</dbReference>
<dbReference type="InterPro" id="IPR041588">
    <property type="entry name" value="Integrase_H2C2"/>
</dbReference>
<protein>
    <submittedName>
        <fullName evidence="2">Putative ribonuclease H-like domain-containing protein</fullName>
    </submittedName>
</protein>
<dbReference type="Proteomes" id="UP000238479">
    <property type="component" value="Chromosome 5"/>
</dbReference>
<feature type="domain" description="Integrase zinc-binding" evidence="1">
    <location>
        <begin position="68"/>
        <end position="120"/>
    </location>
</feature>
<dbReference type="EMBL" id="PDCK01000043">
    <property type="protein sequence ID" value="PRQ34476.1"/>
    <property type="molecule type" value="Genomic_DNA"/>
</dbReference>
<accession>A0A2P6QJY6</accession>
<sequence>MPADVFELDVPLGDWRFYIIQHLLMKTDGGGSRKIRMLSSKFTIKNGELLRKSPDDDLLLRCLGSEDAQLVMAEVHEGICGAHQAGIKMRWLIRRHGCYWPTILKDCIEYARGCAPCQLHGSIQRVPAFPMNPIVKPWPFQGWAMDIIGQISPPSSKQHRWILVATDYFTK</sequence>
<evidence type="ECO:0000313" key="2">
    <source>
        <dbReference type="EMBL" id="PRQ34476.1"/>
    </source>
</evidence>
<dbReference type="Gramene" id="PRQ34476">
    <property type="protein sequence ID" value="PRQ34476"/>
    <property type="gene ID" value="RchiOBHm_Chr5g0069371"/>
</dbReference>
<dbReference type="InterPro" id="IPR036397">
    <property type="entry name" value="RNaseH_sf"/>
</dbReference>
<dbReference type="Gene3D" id="1.10.340.70">
    <property type="match status" value="1"/>
</dbReference>
<keyword evidence="3" id="KW-1185">Reference proteome</keyword>
<dbReference type="Pfam" id="PF17921">
    <property type="entry name" value="Integrase_H2C2"/>
    <property type="match status" value="1"/>
</dbReference>
<organism evidence="2 3">
    <name type="scientific">Rosa chinensis</name>
    <name type="common">China rose</name>
    <dbReference type="NCBI Taxonomy" id="74649"/>
    <lineage>
        <taxon>Eukaryota</taxon>
        <taxon>Viridiplantae</taxon>
        <taxon>Streptophyta</taxon>
        <taxon>Embryophyta</taxon>
        <taxon>Tracheophyta</taxon>
        <taxon>Spermatophyta</taxon>
        <taxon>Magnoliopsida</taxon>
        <taxon>eudicotyledons</taxon>
        <taxon>Gunneridae</taxon>
        <taxon>Pentapetalae</taxon>
        <taxon>rosids</taxon>
        <taxon>fabids</taxon>
        <taxon>Rosales</taxon>
        <taxon>Rosaceae</taxon>
        <taxon>Rosoideae</taxon>
        <taxon>Rosoideae incertae sedis</taxon>
        <taxon>Rosa</taxon>
    </lineage>
</organism>
<gene>
    <name evidence="2" type="ORF">RchiOBHm_Chr5g0069371</name>
</gene>
<dbReference type="InterPro" id="IPR052160">
    <property type="entry name" value="Gypsy_RT_Integrase-like"/>
</dbReference>
<dbReference type="AlphaFoldDB" id="A0A2P6QJY6"/>
<dbReference type="PANTHER" id="PTHR47266">
    <property type="entry name" value="ENDONUCLEASE-RELATED"/>
    <property type="match status" value="1"/>
</dbReference>
<dbReference type="GO" id="GO:0003676">
    <property type="term" value="F:nucleic acid binding"/>
    <property type="evidence" value="ECO:0007669"/>
    <property type="project" value="InterPro"/>
</dbReference>
<proteinExistence type="predicted"/>
<comment type="caution">
    <text evidence="2">The sequence shown here is derived from an EMBL/GenBank/DDBJ whole genome shotgun (WGS) entry which is preliminary data.</text>
</comment>
<dbReference type="OMA" id="KATKEDM"/>
<name>A0A2P6QJY6_ROSCH</name>
<reference evidence="2 3" key="1">
    <citation type="journal article" date="2018" name="Nat. Genet.">
        <title>The Rosa genome provides new insights in the design of modern roses.</title>
        <authorList>
            <person name="Bendahmane M."/>
        </authorList>
    </citation>
    <scope>NUCLEOTIDE SEQUENCE [LARGE SCALE GENOMIC DNA]</scope>
    <source>
        <strain evidence="3">cv. Old Blush</strain>
    </source>
</reference>